<name>A0AAX2JEI4_9FUSO</name>
<dbReference type="NCBIfam" id="TIGR04370">
    <property type="entry name" value="glyco_rpt_poly"/>
    <property type="match status" value="1"/>
</dbReference>
<feature type="transmembrane region" description="Helical" evidence="1">
    <location>
        <begin position="7"/>
        <end position="26"/>
    </location>
</feature>
<keyword evidence="1" id="KW-0472">Membrane</keyword>
<feature type="transmembrane region" description="Helical" evidence="1">
    <location>
        <begin position="231"/>
        <end position="248"/>
    </location>
</feature>
<feature type="transmembrane region" description="Helical" evidence="1">
    <location>
        <begin position="435"/>
        <end position="452"/>
    </location>
</feature>
<accession>A0AAX2JEI4</accession>
<feature type="transmembrane region" description="Helical" evidence="1">
    <location>
        <begin position="32"/>
        <end position="49"/>
    </location>
</feature>
<feature type="transmembrane region" description="Helical" evidence="1">
    <location>
        <begin position="140"/>
        <end position="163"/>
    </location>
</feature>
<dbReference type="EMBL" id="LS483487">
    <property type="protein sequence ID" value="SQJ09755.1"/>
    <property type="molecule type" value="Genomic_DNA"/>
</dbReference>
<feature type="transmembrane region" description="Helical" evidence="1">
    <location>
        <begin position="56"/>
        <end position="78"/>
    </location>
</feature>
<dbReference type="KEGG" id="ful:C4N20_02490"/>
<sequence length="468" mass="55077">MKIKDLLNEIICIILFSIIYLFLLIVMPELKANETFLLMIYVYILYYSYKINNGISIIFFFILSFGVFNLSNIFFSKFSKQYWWNLEIFNYGYLNIETVIYTLKILIIAILGLYTGMTLYKNCKKKYVVKIKEDKIWEKVSQVIIYISFLPLLMRLILEIKIIKMIGYAGLYNGEFFNYSLPIWTKGWNILFFFSYYLFLASKPSHKNFLKCSFIFVIINLIQSLKGGRTILGINLLLILTYYIILFKKQVTKKMILIFIPLILFFQLISNMRSSINSSMSIVNSIIKFFKEQGGSVGIIGLNKLFIDKYLVNPTLMLFSPIRDYIVFLFENYDSKKQSLEVLLHTTNISAHLSYQINKEYYLLGFGVGGNYLAELYNFGGIIFIFFINVLLGYTFPNIEKSLLSSRFKLYMMIPIIKNLYISPRASFFPVLSEIIQFFLIYCVFLLFIKFLKSIMNKKIKKDIIENQ</sequence>
<proteinExistence type="predicted"/>
<feature type="transmembrane region" description="Helical" evidence="1">
    <location>
        <begin position="208"/>
        <end position="225"/>
    </location>
</feature>
<dbReference type="Proteomes" id="UP000249008">
    <property type="component" value="Chromosome 1"/>
</dbReference>
<dbReference type="Pfam" id="PF14296">
    <property type="entry name" value="O-ag_pol_Wzy"/>
    <property type="match status" value="1"/>
</dbReference>
<evidence type="ECO:0000313" key="2">
    <source>
        <dbReference type="EMBL" id="SQJ09755.1"/>
    </source>
</evidence>
<evidence type="ECO:0008006" key="4">
    <source>
        <dbReference type="Google" id="ProtNLM"/>
    </source>
</evidence>
<feature type="transmembrane region" description="Helical" evidence="1">
    <location>
        <begin position="376"/>
        <end position="396"/>
    </location>
</feature>
<dbReference type="AlphaFoldDB" id="A0AAX2JEI4"/>
<keyword evidence="1" id="KW-1133">Transmembrane helix</keyword>
<evidence type="ECO:0000313" key="3">
    <source>
        <dbReference type="Proteomes" id="UP000249008"/>
    </source>
</evidence>
<dbReference type="GeneID" id="78453661"/>
<gene>
    <name evidence="2" type="ORF">NCTC12112_02380</name>
</gene>
<keyword evidence="1" id="KW-0812">Transmembrane</keyword>
<evidence type="ECO:0000256" key="1">
    <source>
        <dbReference type="SAM" id="Phobius"/>
    </source>
</evidence>
<feature type="transmembrane region" description="Helical" evidence="1">
    <location>
        <begin position="183"/>
        <end position="201"/>
    </location>
</feature>
<dbReference type="RefSeq" id="WP_005981215.1">
    <property type="nucleotide sequence ID" value="NZ_CABKNW010000005.1"/>
</dbReference>
<organism evidence="2 3">
    <name type="scientific">Fusobacterium ulcerans</name>
    <dbReference type="NCBI Taxonomy" id="861"/>
    <lineage>
        <taxon>Bacteria</taxon>
        <taxon>Fusobacteriati</taxon>
        <taxon>Fusobacteriota</taxon>
        <taxon>Fusobacteriia</taxon>
        <taxon>Fusobacteriales</taxon>
        <taxon>Fusobacteriaceae</taxon>
        <taxon>Fusobacterium</taxon>
    </lineage>
</organism>
<reference evidence="2 3" key="1">
    <citation type="submission" date="2018-06" db="EMBL/GenBank/DDBJ databases">
        <authorList>
            <consortium name="Pathogen Informatics"/>
            <person name="Doyle S."/>
        </authorList>
    </citation>
    <scope>NUCLEOTIDE SEQUENCE [LARGE SCALE GENOMIC DNA]</scope>
    <source>
        <strain evidence="2 3">NCTC12112</strain>
    </source>
</reference>
<feature type="transmembrane region" description="Helical" evidence="1">
    <location>
        <begin position="98"/>
        <end position="120"/>
    </location>
</feature>
<protein>
    <recommendedName>
        <fullName evidence="4">O-antigen polysaccharide polymerase Wzy</fullName>
    </recommendedName>
</protein>
<dbReference type="InterPro" id="IPR029468">
    <property type="entry name" value="O-ag_pol_Wzy"/>
</dbReference>